<dbReference type="PROSITE" id="PS50005">
    <property type="entry name" value="TPR"/>
    <property type="match status" value="1"/>
</dbReference>
<keyword evidence="2" id="KW-0812">Transmembrane</keyword>
<dbReference type="AlphaFoldDB" id="A0AAW6U5B2"/>
<dbReference type="Proteomes" id="UP001431776">
    <property type="component" value="Unassembled WGS sequence"/>
</dbReference>
<dbReference type="PROSITE" id="PS50293">
    <property type="entry name" value="TPR_REGION"/>
    <property type="match status" value="1"/>
</dbReference>
<dbReference type="SMART" id="SM00028">
    <property type="entry name" value="TPR"/>
    <property type="match status" value="1"/>
</dbReference>
<evidence type="ECO:0000256" key="2">
    <source>
        <dbReference type="SAM" id="Phobius"/>
    </source>
</evidence>
<dbReference type="InterPro" id="IPR019734">
    <property type="entry name" value="TPR_rpt"/>
</dbReference>
<sequence>MRIRAAIILLLVAVGLSGAKGSYGTDETGSSGSREELYALLNEANAAFQQANMAANAPGRAAELYGKAILLYEKIIEQGNVRNAKLYYNLGNAYFLADDIGRAILNYRRALQLDSGDVNVRNNLTFARSRRIDKVSHRTETRVLETLFFWHYDFSLRTRLFLACLSFAGLCLGATAIVWRGRGPVSSAVVVLSGLLWLCLLVSVVVESRERSTRLEGVVTAPQIVARQGDGPNYAPSFKDPLHAGTEFDLIDHRPGWFHIQLADGSKAWVPNTAAEIVQR</sequence>
<accession>A0AAW6U5B2</accession>
<dbReference type="EMBL" id="JASCXX010000019">
    <property type="protein sequence ID" value="MDI6450358.1"/>
    <property type="molecule type" value="Genomic_DNA"/>
</dbReference>
<reference evidence="3" key="1">
    <citation type="submission" date="2023-05" db="EMBL/GenBank/DDBJ databases">
        <title>Anaerotaeda fermentans gen. nov., sp. nov., a novel anaerobic planctomycete of the new family within the order Sedimentisphaerales isolated from Taman Peninsula, Russia.</title>
        <authorList>
            <person name="Khomyakova M.A."/>
            <person name="Merkel A.Y."/>
            <person name="Slobodkin A.I."/>
        </authorList>
    </citation>
    <scope>NUCLEOTIDE SEQUENCE</scope>
    <source>
        <strain evidence="3">M17dextr</strain>
    </source>
</reference>
<evidence type="ECO:0000313" key="3">
    <source>
        <dbReference type="EMBL" id="MDI6450358.1"/>
    </source>
</evidence>
<dbReference type="RefSeq" id="WP_349245768.1">
    <property type="nucleotide sequence ID" value="NZ_JASCXX010000019.1"/>
</dbReference>
<dbReference type="Pfam" id="PF00515">
    <property type="entry name" value="TPR_1"/>
    <property type="match status" value="1"/>
</dbReference>
<keyword evidence="4" id="KW-1185">Reference proteome</keyword>
<comment type="caution">
    <text evidence="3">The sequence shown here is derived from an EMBL/GenBank/DDBJ whole genome shotgun (WGS) entry which is preliminary data.</text>
</comment>
<feature type="transmembrane region" description="Helical" evidence="2">
    <location>
        <begin position="185"/>
        <end position="206"/>
    </location>
</feature>
<feature type="repeat" description="TPR" evidence="1">
    <location>
        <begin position="84"/>
        <end position="117"/>
    </location>
</feature>
<feature type="transmembrane region" description="Helical" evidence="2">
    <location>
        <begin position="160"/>
        <end position="179"/>
    </location>
</feature>
<keyword evidence="2" id="KW-1133">Transmembrane helix</keyword>
<dbReference type="SUPFAM" id="SSF48452">
    <property type="entry name" value="TPR-like"/>
    <property type="match status" value="1"/>
</dbReference>
<evidence type="ECO:0000256" key="1">
    <source>
        <dbReference type="PROSITE-ProRule" id="PRU00339"/>
    </source>
</evidence>
<gene>
    <name evidence="3" type="ORF">QJ522_14955</name>
</gene>
<dbReference type="Gene3D" id="2.30.30.40">
    <property type="entry name" value="SH3 Domains"/>
    <property type="match status" value="1"/>
</dbReference>
<evidence type="ECO:0000313" key="4">
    <source>
        <dbReference type="Proteomes" id="UP001431776"/>
    </source>
</evidence>
<organism evidence="3 4">
    <name type="scientific">Anaerobaca lacustris</name>
    <dbReference type="NCBI Taxonomy" id="3044600"/>
    <lineage>
        <taxon>Bacteria</taxon>
        <taxon>Pseudomonadati</taxon>
        <taxon>Planctomycetota</taxon>
        <taxon>Phycisphaerae</taxon>
        <taxon>Sedimentisphaerales</taxon>
        <taxon>Anaerobacaceae</taxon>
        <taxon>Anaerobaca</taxon>
    </lineage>
</organism>
<dbReference type="Gene3D" id="1.25.40.10">
    <property type="entry name" value="Tetratricopeptide repeat domain"/>
    <property type="match status" value="1"/>
</dbReference>
<dbReference type="InterPro" id="IPR011990">
    <property type="entry name" value="TPR-like_helical_dom_sf"/>
</dbReference>
<keyword evidence="2" id="KW-0472">Membrane</keyword>
<keyword evidence="1" id="KW-0802">TPR repeat</keyword>
<name>A0AAW6U5B2_9BACT</name>
<proteinExistence type="predicted"/>
<protein>
    <submittedName>
        <fullName evidence="3">Tetratricopeptide repeat protein</fullName>
    </submittedName>
</protein>